<gene>
    <name evidence="14" type="ORF">GCM10023189_48860</name>
</gene>
<evidence type="ECO:0000256" key="2">
    <source>
        <dbReference type="ARBA" id="ARBA00004370"/>
    </source>
</evidence>
<feature type="domain" description="HAMP" evidence="13">
    <location>
        <begin position="170"/>
        <end position="223"/>
    </location>
</feature>
<dbReference type="PRINTS" id="PR00344">
    <property type="entry name" value="BCTRLSENSOR"/>
</dbReference>
<keyword evidence="6 11" id="KW-0812">Transmembrane</keyword>
<evidence type="ECO:0000313" key="14">
    <source>
        <dbReference type="EMBL" id="GAA4466561.1"/>
    </source>
</evidence>
<evidence type="ECO:0000256" key="5">
    <source>
        <dbReference type="ARBA" id="ARBA00022679"/>
    </source>
</evidence>
<dbReference type="InterPro" id="IPR003594">
    <property type="entry name" value="HATPase_dom"/>
</dbReference>
<feature type="transmembrane region" description="Helical" evidence="11">
    <location>
        <begin position="149"/>
        <end position="169"/>
    </location>
</feature>
<accession>A0ABP8NFN7</accession>
<keyword evidence="9" id="KW-0902">Two-component regulatory system</keyword>
<dbReference type="CDD" id="cd06225">
    <property type="entry name" value="HAMP"/>
    <property type="match status" value="1"/>
</dbReference>
<protein>
    <recommendedName>
        <fullName evidence="3">histidine kinase</fullName>
        <ecNumber evidence="3">2.7.13.3</ecNumber>
    </recommendedName>
</protein>
<dbReference type="Gene3D" id="1.10.287.130">
    <property type="match status" value="1"/>
</dbReference>
<evidence type="ECO:0000256" key="3">
    <source>
        <dbReference type="ARBA" id="ARBA00012438"/>
    </source>
</evidence>
<dbReference type="Gene3D" id="3.30.565.10">
    <property type="entry name" value="Histidine kinase-like ATPase, C-terminal domain"/>
    <property type="match status" value="1"/>
</dbReference>
<dbReference type="InterPro" id="IPR005467">
    <property type="entry name" value="His_kinase_dom"/>
</dbReference>
<comment type="subcellular location">
    <subcellularLocation>
        <location evidence="2">Membrane</location>
    </subcellularLocation>
</comment>
<reference evidence="15" key="1">
    <citation type="journal article" date="2019" name="Int. J. Syst. Evol. Microbiol.">
        <title>The Global Catalogue of Microorganisms (GCM) 10K type strain sequencing project: providing services to taxonomists for standard genome sequencing and annotation.</title>
        <authorList>
            <consortium name="The Broad Institute Genomics Platform"/>
            <consortium name="The Broad Institute Genome Sequencing Center for Infectious Disease"/>
            <person name="Wu L."/>
            <person name="Ma J."/>
        </authorList>
    </citation>
    <scope>NUCLEOTIDE SEQUENCE [LARGE SCALE GENOMIC DNA]</scope>
    <source>
        <strain evidence="15">JCM 17927</strain>
    </source>
</reference>
<dbReference type="InterPro" id="IPR036890">
    <property type="entry name" value="HATPase_C_sf"/>
</dbReference>
<dbReference type="PROSITE" id="PS50109">
    <property type="entry name" value="HIS_KIN"/>
    <property type="match status" value="1"/>
</dbReference>
<keyword evidence="4" id="KW-0597">Phosphoprotein</keyword>
<dbReference type="SUPFAM" id="SSF47384">
    <property type="entry name" value="Homodimeric domain of signal transducing histidine kinase"/>
    <property type="match status" value="1"/>
</dbReference>
<dbReference type="SMART" id="SM00387">
    <property type="entry name" value="HATPase_c"/>
    <property type="match status" value="1"/>
</dbReference>
<dbReference type="PANTHER" id="PTHR45436">
    <property type="entry name" value="SENSOR HISTIDINE KINASE YKOH"/>
    <property type="match status" value="1"/>
</dbReference>
<dbReference type="PROSITE" id="PS50885">
    <property type="entry name" value="HAMP"/>
    <property type="match status" value="1"/>
</dbReference>
<dbReference type="SUPFAM" id="SSF55874">
    <property type="entry name" value="ATPase domain of HSP90 chaperone/DNA topoisomerase II/histidine kinase"/>
    <property type="match status" value="1"/>
</dbReference>
<evidence type="ECO:0000256" key="1">
    <source>
        <dbReference type="ARBA" id="ARBA00000085"/>
    </source>
</evidence>
<dbReference type="Pfam" id="PF02518">
    <property type="entry name" value="HATPase_c"/>
    <property type="match status" value="1"/>
</dbReference>
<evidence type="ECO:0000256" key="8">
    <source>
        <dbReference type="ARBA" id="ARBA00022989"/>
    </source>
</evidence>
<evidence type="ECO:0000259" key="13">
    <source>
        <dbReference type="PROSITE" id="PS50885"/>
    </source>
</evidence>
<feature type="transmembrane region" description="Helical" evidence="11">
    <location>
        <begin position="6"/>
        <end position="30"/>
    </location>
</feature>
<dbReference type="SMART" id="SM00388">
    <property type="entry name" value="HisKA"/>
    <property type="match status" value="1"/>
</dbReference>
<evidence type="ECO:0000256" key="4">
    <source>
        <dbReference type="ARBA" id="ARBA00022553"/>
    </source>
</evidence>
<keyword evidence="8 11" id="KW-1133">Transmembrane helix</keyword>
<dbReference type="InterPro" id="IPR003660">
    <property type="entry name" value="HAMP_dom"/>
</dbReference>
<dbReference type="SMART" id="SM00304">
    <property type="entry name" value="HAMP"/>
    <property type="match status" value="1"/>
</dbReference>
<feature type="domain" description="Histidine kinase" evidence="12">
    <location>
        <begin position="231"/>
        <end position="448"/>
    </location>
</feature>
<proteinExistence type="predicted"/>
<dbReference type="Gene3D" id="6.10.340.10">
    <property type="match status" value="1"/>
</dbReference>
<dbReference type="Proteomes" id="UP001501175">
    <property type="component" value="Unassembled WGS sequence"/>
</dbReference>
<keyword evidence="5" id="KW-0808">Transferase</keyword>
<dbReference type="InterPro" id="IPR036097">
    <property type="entry name" value="HisK_dim/P_sf"/>
</dbReference>
<dbReference type="Pfam" id="PF00672">
    <property type="entry name" value="HAMP"/>
    <property type="match status" value="1"/>
</dbReference>
<sequence>MTIRTRLTLLFLLLVGSIMLLFSVSIYYMFDQFREAEFYQRLENKASDILRGGGITNSKLLGGTPQLFEEQIAVYNANGEFIFRNGSAKPFISGELLQQVKTTGRVKFRENSIESLGLRFLEKNHKPMLVFISGYDRYGFSKLQRLQQILLFGWLCSLIIVGIAGWVFATDTLRPISLLIDQVNAISATSIHKRLQISAQRDELSKLANTFNSMLSRLEEAFISQKSFVSHASHELRTPLTVMMGQIEVTLMQSRTEAEYETTLLAVLDEVKRMNNLVSGLLELARVNADTSTLPFKAVRIDELLWQARGNLLQKSPNYQIQIDFNNLPDREEDLTILAEESLLQTAFQNLMENGCKYSANESVLVQISFSPGQIQLKFIDNGYGIPESDLPHVFNPFYRSDETIGIEGHGIGLALTHRIIAIHQGHIRIESEKAKGTTIFITFDLQESGNKEENQYSGQSTKALT</sequence>
<keyword evidence="7 14" id="KW-0418">Kinase</keyword>
<evidence type="ECO:0000259" key="12">
    <source>
        <dbReference type="PROSITE" id="PS50109"/>
    </source>
</evidence>
<name>A0ABP8NFN7_9BACT</name>
<dbReference type="EC" id="2.7.13.3" evidence="3"/>
<dbReference type="CDD" id="cd00075">
    <property type="entry name" value="HATPase"/>
    <property type="match status" value="1"/>
</dbReference>
<keyword evidence="10 11" id="KW-0472">Membrane</keyword>
<dbReference type="InterPro" id="IPR003661">
    <property type="entry name" value="HisK_dim/P_dom"/>
</dbReference>
<comment type="caution">
    <text evidence="14">The sequence shown here is derived from an EMBL/GenBank/DDBJ whole genome shotgun (WGS) entry which is preliminary data.</text>
</comment>
<dbReference type="EMBL" id="BAABHD010000081">
    <property type="protein sequence ID" value="GAA4466561.1"/>
    <property type="molecule type" value="Genomic_DNA"/>
</dbReference>
<dbReference type="Pfam" id="PF00512">
    <property type="entry name" value="HisKA"/>
    <property type="match status" value="1"/>
</dbReference>
<dbReference type="SUPFAM" id="SSF158472">
    <property type="entry name" value="HAMP domain-like"/>
    <property type="match status" value="1"/>
</dbReference>
<dbReference type="InterPro" id="IPR050428">
    <property type="entry name" value="TCS_sensor_his_kinase"/>
</dbReference>
<evidence type="ECO:0000256" key="10">
    <source>
        <dbReference type="ARBA" id="ARBA00023136"/>
    </source>
</evidence>
<evidence type="ECO:0000256" key="7">
    <source>
        <dbReference type="ARBA" id="ARBA00022777"/>
    </source>
</evidence>
<organism evidence="14 15">
    <name type="scientific">Nibrella saemangeumensis</name>
    <dbReference type="NCBI Taxonomy" id="1084526"/>
    <lineage>
        <taxon>Bacteria</taxon>
        <taxon>Pseudomonadati</taxon>
        <taxon>Bacteroidota</taxon>
        <taxon>Cytophagia</taxon>
        <taxon>Cytophagales</taxon>
        <taxon>Spirosomataceae</taxon>
        <taxon>Nibrella</taxon>
    </lineage>
</organism>
<evidence type="ECO:0000256" key="9">
    <source>
        <dbReference type="ARBA" id="ARBA00023012"/>
    </source>
</evidence>
<dbReference type="GO" id="GO:0016301">
    <property type="term" value="F:kinase activity"/>
    <property type="evidence" value="ECO:0007669"/>
    <property type="project" value="UniProtKB-KW"/>
</dbReference>
<dbReference type="InterPro" id="IPR004358">
    <property type="entry name" value="Sig_transdc_His_kin-like_C"/>
</dbReference>
<evidence type="ECO:0000313" key="15">
    <source>
        <dbReference type="Proteomes" id="UP001501175"/>
    </source>
</evidence>
<keyword evidence="15" id="KW-1185">Reference proteome</keyword>
<evidence type="ECO:0000256" key="11">
    <source>
        <dbReference type="SAM" id="Phobius"/>
    </source>
</evidence>
<dbReference type="RefSeq" id="WP_345248009.1">
    <property type="nucleotide sequence ID" value="NZ_BAABHD010000081.1"/>
</dbReference>
<comment type="catalytic activity">
    <reaction evidence="1">
        <text>ATP + protein L-histidine = ADP + protein N-phospho-L-histidine.</text>
        <dbReference type="EC" id="2.7.13.3"/>
    </reaction>
</comment>
<dbReference type="PANTHER" id="PTHR45436:SF5">
    <property type="entry name" value="SENSOR HISTIDINE KINASE TRCS"/>
    <property type="match status" value="1"/>
</dbReference>
<evidence type="ECO:0000256" key="6">
    <source>
        <dbReference type="ARBA" id="ARBA00022692"/>
    </source>
</evidence>
<dbReference type="CDD" id="cd00082">
    <property type="entry name" value="HisKA"/>
    <property type="match status" value="1"/>
</dbReference>